<accession>A0A9Q0M7H3</accession>
<dbReference type="EMBL" id="JAPWDV010000002">
    <property type="protein sequence ID" value="KAJ6220432.1"/>
    <property type="molecule type" value="Genomic_DNA"/>
</dbReference>
<dbReference type="PRINTS" id="PR00081">
    <property type="entry name" value="GDHRDH"/>
</dbReference>
<dbReference type="AlphaFoldDB" id="A0A9Q0M7H3"/>
<dbReference type="OMA" id="RTNIANN"/>
<evidence type="ECO:0000256" key="1">
    <source>
        <dbReference type="ARBA" id="ARBA00023002"/>
    </source>
</evidence>
<organism evidence="4 5">
    <name type="scientific">Blomia tropicalis</name>
    <name type="common">Mite</name>
    <dbReference type="NCBI Taxonomy" id="40697"/>
    <lineage>
        <taxon>Eukaryota</taxon>
        <taxon>Metazoa</taxon>
        <taxon>Ecdysozoa</taxon>
        <taxon>Arthropoda</taxon>
        <taxon>Chelicerata</taxon>
        <taxon>Arachnida</taxon>
        <taxon>Acari</taxon>
        <taxon>Acariformes</taxon>
        <taxon>Sarcoptiformes</taxon>
        <taxon>Astigmata</taxon>
        <taxon>Glycyphagoidea</taxon>
        <taxon>Echimyopodidae</taxon>
        <taxon>Blomia</taxon>
    </lineage>
</organism>
<sequence>MLIIEILVYYYLVLLTIIDYTIELVGNVFHNLGIFRIRNYAQIPDDLTKRVVVITGGSNGIGLITAKEVAKRGANVVIATLIDSERIEEFDEIDNGKIDVIEMDLSSFKSVQNAVSLIRERYEKIDVLINNAGVMASPERKTVEGFEYQFGTNYLGHFLFTMLLLDRIKMSSNARIVNLSSCNYKMGRVYFENLNMEGIYTPMDAYNRSKLCCLYFTQQLAKRLHSTNVKVYAVHPGIVRTNIANNLSKRLMYASTFFELCFLDAYLGAQTTLYCAFDKRVDNQTGFYYE</sequence>
<keyword evidence="5" id="KW-1185">Reference proteome</keyword>
<feature type="transmembrane region" description="Helical" evidence="3">
    <location>
        <begin position="6"/>
        <end position="29"/>
    </location>
</feature>
<keyword evidence="1" id="KW-0560">Oxidoreductase</keyword>
<dbReference type="Proteomes" id="UP001142055">
    <property type="component" value="Chromosome 2"/>
</dbReference>
<dbReference type="CDD" id="cd05327">
    <property type="entry name" value="retinol-DH_like_SDR_c_like"/>
    <property type="match status" value="1"/>
</dbReference>
<dbReference type="InterPro" id="IPR036291">
    <property type="entry name" value="NAD(P)-bd_dom_sf"/>
</dbReference>
<dbReference type="SUPFAM" id="SSF51735">
    <property type="entry name" value="NAD(P)-binding Rossmann-fold domains"/>
    <property type="match status" value="1"/>
</dbReference>
<keyword evidence="3" id="KW-1133">Transmembrane helix</keyword>
<evidence type="ECO:0000256" key="3">
    <source>
        <dbReference type="SAM" id="Phobius"/>
    </source>
</evidence>
<dbReference type="InterPro" id="IPR002347">
    <property type="entry name" value="SDR_fam"/>
</dbReference>
<evidence type="ECO:0000313" key="5">
    <source>
        <dbReference type="Proteomes" id="UP001142055"/>
    </source>
</evidence>
<gene>
    <name evidence="4" type="ORF">RDWZM_006244</name>
</gene>
<dbReference type="PANTHER" id="PTHR43157">
    <property type="entry name" value="PHOSPHATIDYLINOSITOL-GLYCAN BIOSYNTHESIS CLASS F PROTEIN-RELATED"/>
    <property type="match status" value="1"/>
</dbReference>
<evidence type="ECO:0000256" key="2">
    <source>
        <dbReference type="RuleBase" id="RU000363"/>
    </source>
</evidence>
<dbReference type="Pfam" id="PF00106">
    <property type="entry name" value="adh_short"/>
    <property type="match status" value="1"/>
</dbReference>
<evidence type="ECO:0000313" key="4">
    <source>
        <dbReference type="EMBL" id="KAJ6220432.1"/>
    </source>
</evidence>
<dbReference type="PRINTS" id="PR00080">
    <property type="entry name" value="SDRFAMILY"/>
</dbReference>
<dbReference type="Gene3D" id="3.40.50.720">
    <property type="entry name" value="NAD(P)-binding Rossmann-like Domain"/>
    <property type="match status" value="1"/>
</dbReference>
<reference evidence="4" key="1">
    <citation type="submission" date="2022-12" db="EMBL/GenBank/DDBJ databases">
        <title>Genome assemblies of Blomia tropicalis.</title>
        <authorList>
            <person name="Cui Y."/>
        </authorList>
    </citation>
    <scope>NUCLEOTIDE SEQUENCE</scope>
    <source>
        <tissue evidence="4">Adult mites</tissue>
    </source>
</reference>
<keyword evidence="3" id="KW-0812">Transmembrane</keyword>
<comment type="caution">
    <text evidence="4">The sequence shown here is derived from an EMBL/GenBank/DDBJ whole genome shotgun (WGS) entry which is preliminary data.</text>
</comment>
<protein>
    <submittedName>
        <fullName evidence="4">Uncharacterized protein</fullName>
    </submittedName>
</protein>
<dbReference type="GO" id="GO:0016491">
    <property type="term" value="F:oxidoreductase activity"/>
    <property type="evidence" value="ECO:0007669"/>
    <property type="project" value="UniProtKB-KW"/>
</dbReference>
<proteinExistence type="inferred from homology"/>
<name>A0A9Q0M7H3_BLOTA</name>
<dbReference type="PANTHER" id="PTHR43157:SF73">
    <property type="entry name" value="WW DOMAIN-CONTAINING OXIDOREDUCTASE-LIKE PROTEIN"/>
    <property type="match status" value="1"/>
</dbReference>
<keyword evidence="3" id="KW-0472">Membrane</keyword>
<comment type="similarity">
    <text evidence="2">Belongs to the short-chain dehydrogenases/reductases (SDR) family.</text>
</comment>